<evidence type="ECO:0000313" key="2">
    <source>
        <dbReference type="Proteomes" id="UP000821845"/>
    </source>
</evidence>
<protein>
    <submittedName>
        <fullName evidence="1">Uncharacterized protein</fullName>
    </submittedName>
</protein>
<keyword evidence="2" id="KW-1185">Reference proteome</keyword>
<evidence type="ECO:0000313" key="1">
    <source>
        <dbReference type="EMBL" id="KAH6932160.1"/>
    </source>
</evidence>
<accession>A0ACB7SC28</accession>
<organism evidence="1 2">
    <name type="scientific">Hyalomma asiaticum</name>
    <name type="common">Tick</name>
    <dbReference type="NCBI Taxonomy" id="266040"/>
    <lineage>
        <taxon>Eukaryota</taxon>
        <taxon>Metazoa</taxon>
        <taxon>Ecdysozoa</taxon>
        <taxon>Arthropoda</taxon>
        <taxon>Chelicerata</taxon>
        <taxon>Arachnida</taxon>
        <taxon>Acari</taxon>
        <taxon>Parasitiformes</taxon>
        <taxon>Ixodida</taxon>
        <taxon>Ixodoidea</taxon>
        <taxon>Ixodidae</taxon>
        <taxon>Hyalomminae</taxon>
        <taxon>Hyalomma</taxon>
    </lineage>
</organism>
<name>A0ACB7SC28_HYAAI</name>
<dbReference type="Proteomes" id="UP000821845">
    <property type="component" value="Chromosome 4"/>
</dbReference>
<comment type="caution">
    <text evidence="1">The sequence shown here is derived from an EMBL/GenBank/DDBJ whole genome shotgun (WGS) entry which is preliminary data.</text>
</comment>
<sequence length="140" mass="15611">MYCFVLDDVMLSYLLNGPFPDGNLILQHDNSLIHKSRKVGALLQCRQVELLEWPAQSPDLNIIENRGPFHERRVTSDSESTFREVRAPIVSVGSGEEKASRSGDQPSASSPYRTRDRAFGRRCVAAATAALLRGARPNER</sequence>
<gene>
    <name evidence="1" type="ORF">HPB50_003200</name>
</gene>
<proteinExistence type="predicted"/>
<dbReference type="EMBL" id="CM023484">
    <property type="protein sequence ID" value="KAH6932160.1"/>
    <property type="molecule type" value="Genomic_DNA"/>
</dbReference>
<reference evidence="1" key="1">
    <citation type="submission" date="2020-05" db="EMBL/GenBank/DDBJ databases">
        <title>Large-scale comparative analyses of tick genomes elucidate their genetic diversity and vector capacities.</title>
        <authorList>
            <person name="Jia N."/>
            <person name="Wang J."/>
            <person name="Shi W."/>
            <person name="Du L."/>
            <person name="Sun Y."/>
            <person name="Zhan W."/>
            <person name="Jiang J."/>
            <person name="Wang Q."/>
            <person name="Zhang B."/>
            <person name="Ji P."/>
            <person name="Sakyi L.B."/>
            <person name="Cui X."/>
            <person name="Yuan T."/>
            <person name="Jiang B."/>
            <person name="Yang W."/>
            <person name="Lam T.T.-Y."/>
            <person name="Chang Q."/>
            <person name="Ding S."/>
            <person name="Wang X."/>
            <person name="Zhu J."/>
            <person name="Ruan X."/>
            <person name="Zhao L."/>
            <person name="Wei J."/>
            <person name="Que T."/>
            <person name="Du C."/>
            <person name="Cheng J."/>
            <person name="Dai P."/>
            <person name="Han X."/>
            <person name="Huang E."/>
            <person name="Gao Y."/>
            <person name="Liu J."/>
            <person name="Shao H."/>
            <person name="Ye R."/>
            <person name="Li L."/>
            <person name="Wei W."/>
            <person name="Wang X."/>
            <person name="Wang C."/>
            <person name="Yang T."/>
            <person name="Huo Q."/>
            <person name="Li W."/>
            <person name="Guo W."/>
            <person name="Chen H."/>
            <person name="Zhou L."/>
            <person name="Ni X."/>
            <person name="Tian J."/>
            <person name="Zhou Y."/>
            <person name="Sheng Y."/>
            <person name="Liu T."/>
            <person name="Pan Y."/>
            <person name="Xia L."/>
            <person name="Li J."/>
            <person name="Zhao F."/>
            <person name="Cao W."/>
        </authorList>
    </citation>
    <scope>NUCLEOTIDE SEQUENCE</scope>
    <source>
        <strain evidence="1">Hyas-2018</strain>
    </source>
</reference>